<dbReference type="InterPro" id="IPR050671">
    <property type="entry name" value="CD300_family_receptors"/>
</dbReference>
<organism evidence="6 7">
    <name type="scientific">Poecilia latipinna</name>
    <name type="common">sailfin molly</name>
    <dbReference type="NCBI Taxonomy" id="48699"/>
    <lineage>
        <taxon>Eukaryota</taxon>
        <taxon>Metazoa</taxon>
        <taxon>Chordata</taxon>
        <taxon>Craniata</taxon>
        <taxon>Vertebrata</taxon>
        <taxon>Euteleostomi</taxon>
        <taxon>Actinopterygii</taxon>
        <taxon>Neopterygii</taxon>
        <taxon>Teleostei</taxon>
        <taxon>Neoteleostei</taxon>
        <taxon>Acanthomorphata</taxon>
        <taxon>Ovalentaria</taxon>
        <taxon>Atherinomorphae</taxon>
        <taxon>Cyprinodontiformes</taxon>
        <taxon>Poeciliidae</taxon>
        <taxon>Poeciliinae</taxon>
        <taxon>Poecilia</taxon>
    </lineage>
</organism>
<evidence type="ECO:0000256" key="4">
    <source>
        <dbReference type="SAM" id="Phobius"/>
    </source>
</evidence>
<name>A0A3B3U5Y9_9TELE</name>
<feature type="transmembrane region" description="Helical" evidence="4">
    <location>
        <begin position="131"/>
        <end position="149"/>
    </location>
</feature>
<evidence type="ECO:0000313" key="6">
    <source>
        <dbReference type="Ensembl" id="ENSPLAP00000008062.1"/>
    </source>
</evidence>
<evidence type="ECO:0000313" key="7">
    <source>
        <dbReference type="Proteomes" id="UP000261500"/>
    </source>
</evidence>
<dbReference type="InterPro" id="IPR013783">
    <property type="entry name" value="Ig-like_fold"/>
</dbReference>
<dbReference type="Gene3D" id="2.60.40.10">
    <property type="entry name" value="Immunoglobulins"/>
    <property type="match status" value="1"/>
</dbReference>
<feature type="transmembrane region" description="Helical" evidence="4">
    <location>
        <begin position="156"/>
        <end position="174"/>
    </location>
</feature>
<dbReference type="STRING" id="48699.ENSPLAP00000008062"/>
<evidence type="ECO:0000256" key="3">
    <source>
        <dbReference type="ARBA" id="ARBA00023136"/>
    </source>
</evidence>
<comment type="subcellular location">
    <subcellularLocation>
        <location evidence="1">Membrane</location>
    </subcellularLocation>
</comment>
<dbReference type="AlphaFoldDB" id="A0A3B3U5Y9"/>
<accession>A0A3B3U5Y9</accession>
<keyword evidence="7" id="KW-1185">Reference proteome</keyword>
<dbReference type="Pfam" id="PF07686">
    <property type="entry name" value="V-set"/>
    <property type="match status" value="1"/>
</dbReference>
<dbReference type="PANTHER" id="PTHR11860">
    <property type="entry name" value="POLYMERIC-IMMUNOGLOBULIN RECEPTOR"/>
    <property type="match status" value="1"/>
</dbReference>
<dbReference type="GeneTree" id="ENSGT00940000175309"/>
<dbReference type="SUPFAM" id="SSF48726">
    <property type="entry name" value="Immunoglobulin"/>
    <property type="match status" value="1"/>
</dbReference>
<dbReference type="PANTHER" id="PTHR11860:SF118">
    <property type="entry name" value="CMRF35-LIKE MOLECULE 3-RELATED"/>
    <property type="match status" value="1"/>
</dbReference>
<protein>
    <recommendedName>
        <fullName evidence="5">Immunoglobulin V-set domain-containing protein</fullName>
    </recommendedName>
</protein>
<feature type="domain" description="Immunoglobulin V-set" evidence="5">
    <location>
        <begin position="33"/>
        <end position="108"/>
    </location>
</feature>
<proteinExistence type="predicted"/>
<evidence type="ECO:0000259" key="5">
    <source>
        <dbReference type="Pfam" id="PF07686"/>
    </source>
</evidence>
<dbReference type="InterPro" id="IPR036179">
    <property type="entry name" value="Ig-like_dom_sf"/>
</dbReference>
<keyword evidence="3 4" id="KW-0472">Membrane</keyword>
<dbReference type="Ensembl" id="ENSPLAT00000003531.1">
    <property type="protein sequence ID" value="ENSPLAP00000008062.1"/>
    <property type="gene ID" value="ENSPLAG00000010516.1"/>
</dbReference>
<sequence>MATLLRSRTACWWRTWYLTMILLFYKLDWCCVTSKYMKGIEGRQITWQCPYPREHRNNRMFICKGNQRSDCTDMMGQTRFAVHSVSSSSFSVSITNLEARDAGTYWCLLDTLIWTAFATNIFTYLFFPCTFSNVIIVIIYVFCCCRYVFSLSAGLEADFLLTSALSMLLIPSLFPLSLFLPFFISFFVSVLITIGFHLYMHRRWSSLWAFCWTSCPTNDSDYYHPGCVQEKTSQSKR</sequence>
<feature type="transmembrane region" description="Helical" evidence="4">
    <location>
        <begin position="180"/>
        <end position="200"/>
    </location>
</feature>
<evidence type="ECO:0000256" key="1">
    <source>
        <dbReference type="ARBA" id="ARBA00004370"/>
    </source>
</evidence>
<reference evidence="6" key="2">
    <citation type="submission" date="2025-09" db="UniProtKB">
        <authorList>
            <consortium name="Ensembl"/>
        </authorList>
    </citation>
    <scope>IDENTIFICATION</scope>
</reference>
<dbReference type="GO" id="GO:0005886">
    <property type="term" value="C:plasma membrane"/>
    <property type="evidence" value="ECO:0007669"/>
    <property type="project" value="TreeGrafter"/>
</dbReference>
<dbReference type="Proteomes" id="UP000261500">
    <property type="component" value="Unplaced"/>
</dbReference>
<keyword evidence="4" id="KW-1133">Transmembrane helix</keyword>
<dbReference type="GO" id="GO:0004888">
    <property type="term" value="F:transmembrane signaling receptor activity"/>
    <property type="evidence" value="ECO:0007669"/>
    <property type="project" value="TreeGrafter"/>
</dbReference>
<evidence type="ECO:0000256" key="2">
    <source>
        <dbReference type="ARBA" id="ARBA00022692"/>
    </source>
</evidence>
<dbReference type="InterPro" id="IPR013106">
    <property type="entry name" value="Ig_V-set"/>
</dbReference>
<keyword evidence="2 4" id="KW-0812">Transmembrane</keyword>
<reference evidence="6" key="1">
    <citation type="submission" date="2025-08" db="UniProtKB">
        <authorList>
            <consortium name="Ensembl"/>
        </authorList>
    </citation>
    <scope>IDENTIFICATION</scope>
</reference>